<feature type="transmembrane region" description="Helical" evidence="2">
    <location>
        <begin position="36"/>
        <end position="55"/>
    </location>
</feature>
<keyword evidence="2" id="KW-0812">Transmembrane</keyword>
<evidence type="ECO:0000313" key="4">
    <source>
        <dbReference type="Proteomes" id="UP001500967"/>
    </source>
</evidence>
<accession>A0ABP3E4X4</accession>
<comment type="caution">
    <text evidence="3">The sequence shown here is derived from an EMBL/GenBank/DDBJ whole genome shotgun (WGS) entry which is preliminary data.</text>
</comment>
<feature type="compositionally biased region" description="Pro residues" evidence="1">
    <location>
        <begin position="15"/>
        <end position="28"/>
    </location>
</feature>
<sequence>MGLDTIDHAPTETWSPPPPISWPPAPAPPRRRRPSLAALLGLLCGALVVGSVWLGSSLVSSDPSRDAAGPTGPAGDAAAACRILADLPAFTADGVLNQDSAELRTAGELSAAAAADDERYRTLADATRRTYLASTELDPAAANNHREIALAEC</sequence>
<evidence type="ECO:0000256" key="2">
    <source>
        <dbReference type="SAM" id="Phobius"/>
    </source>
</evidence>
<proteinExistence type="predicted"/>
<keyword evidence="2" id="KW-1133">Transmembrane helix</keyword>
<protein>
    <submittedName>
        <fullName evidence="3">Uncharacterized protein</fullName>
    </submittedName>
</protein>
<dbReference type="EMBL" id="BAAAGX010000015">
    <property type="protein sequence ID" value="GAA0249486.1"/>
    <property type="molecule type" value="Genomic_DNA"/>
</dbReference>
<name>A0ABP3E4X4_9ACTN</name>
<organism evidence="3 4">
    <name type="scientific">Cryptosporangium japonicum</name>
    <dbReference type="NCBI Taxonomy" id="80872"/>
    <lineage>
        <taxon>Bacteria</taxon>
        <taxon>Bacillati</taxon>
        <taxon>Actinomycetota</taxon>
        <taxon>Actinomycetes</taxon>
        <taxon>Cryptosporangiales</taxon>
        <taxon>Cryptosporangiaceae</taxon>
        <taxon>Cryptosporangium</taxon>
    </lineage>
</organism>
<evidence type="ECO:0000256" key="1">
    <source>
        <dbReference type="SAM" id="MobiDB-lite"/>
    </source>
</evidence>
<feature type="compositionally biased region" description="Basic and acidic residues" evidence="1">
    <location>
        <begin position="1"/>
        <end position="10"/>
    </location>
</feature>
<keyword evidence="2" id="KW-0472">Membrane</keyword>
<dbReference type="RefSeq" id="WP_344650221.1">
    <property type="nucleotide sequence ID" value="NZ_BAAAGX010000015.1"/>
</dbReference>
<evidence type="ECO:0000313" key="3">
    <source>
        <dbReference type="EMBL" id="GAA0249486.1"/>
    </source>
</evidence>
<gene>
    <name evidence="3" type="ORF">GCM10009539_38410</name>
</gene>
<dbReference type="Proteomes" id="UP001500967">
    <property type="component" value="Unassembled WGS sequence"/>
</dbReference>
<keyword evidence="4" id="KW-1185">Reference proteome</keyword>
<reference evidence="4" key="1">
    <citation type="journal article" date="2019" name="Int. J. Syst. Evol. Microbiol.">
        <title>The Global Catalogue of Microorganisms (GCM) 10K type strain sequencing project: providing services to taxonomists for standard genome sequencing and annotation.</title>
        <authorList>
            <consortium name="The Broad Institute Genomics Platform"/>
            <consortium name="The Broad Institute Genome Sequencing Center for Infectious Disease"/>
            <person name="Wu L."/>
            <person name="Ma J."/>
        </authorList>
    </citation>
    <scope>NUCLEOTIDE SEQUENCE [LARGE SCALE GENOMIC DNA]</scope>
    <source>
        <strain evidence="4">JCM 10425</strain>
    </source>
</reference>
<feature type="region of interest" description="Disordered" evidence="1">
    <location>
        <begin position="1"/>
        <end position="31"/>
    </location>
</feature>